<dbReference type="PIRSF" id="PIRSF021292">
    <property type="entry name" value="Competence_ComGD"/>
    <property type="match status" value="1"/>
</dbReference>
<name>A0A838CNL0_9BACI</name>
<dbReference type="GO" id="GO:0030420">
    <property type="term" value="P:establishment of competence for transformation"/>
    <property type="evidence" value="ECO:0007669"/>
    <property type="project" value="InterPro"/>
</dbReference>
<protein>
    <submittedName>
        <fullName evidence="1">Competence protein ComG</fullName>
    </submittedName>
</protein>
<dbReference type="InterPro" id="IPR016785">
    <property type="entry name" value="ComGD"/>
</dbReference>
<reference evidence="1 2" key="1">
    <citation type="journal article" date="2004" name="Extremophiles">
        <title>Halobacillus locisalis sp. nov., a halophilic bacterium isolated from a marine solar saltern of the Yellow Sea in Korea.</title>
        <authorList>
            <person name="Yoon J.H."/>
            <person name="Kang K.H."/>
            <person name="Oh T.K."/>
            <person name="Park Y.H."/>
        </authorList>
    </citation>
    <scope>NUCLEOTIDE SEQUENCE [LARGE SCALE GENOMIC DNA]</scope>
    <source>
        <strain evidence="1 2">KCTC 3788</strain>
    </source>
</reference>
<gene>
    <name evidence="1" type="ORF">H0266_01745</name>
</gene>
<dbReference type="EMBL" id="JACEFG010000001">
    <property type="protein sequence ID" value="MBA2173610.1"/>
    <property type="molecule type" value="Genomic_DNA"/>
</dbReference>
<comment type="caution">
    <text evidence="1">The sequence shown here is derived from an EMBL/GenBank/DDBJ whole genome shotgun (WGS) entry which is preliminary data.</text>
</comment>
<keyword evidence="2" id="KW-1185">Reference proteome</keyword>
<sequence>MLIISPIQHNIISSIKAEHFLEQFQSDLLLTQQLTMQDHGSYYLLFQKQTNDYTLYDGESNQTMFHRPLPKDWSYQMNTTRSPIRFNRNGTIRHPGTMRFYSPDRSYKVTFPFGISRATIE</sequence>
<accession>A0A838CNL0</accession>
<evidence type="ECO:0000313" key="1">
    <source>
        <dbReference type="EMBL" id="MBA2173610.1"/>
    </source>
</evidence>
<proteinExistence type="predicted"/>
<evidence type="ECO:0000313" key="2">
    <source>
        <dbReference type="Proteomes" id="UP000571017"/>
    </source>
</evidence>
<dbReference type="AlphaFoldDB" id="A0A838CNL0"/>
<organism evidence="1 2">
    <name type="scientific">Halobacillus locisalis</name>
    <dbReference type="NCBI Taxonomy" id="220753"/>
    <lineage>
        <taxon>Bacteria</taxon>
        <taxon>Bacillati</taxon>
        <taxon>Bacillota</taxon>
        <taxon>Bacilli</taxon>
        <taxon>Bacillales</taxon>
        <taxon>Bacillaceae</taxon>
        <taxon>Halobacillus</taxon>
    </lineage>
</organism>
<dbReference type="Proteomes" id="UP000571017">
    <property type="component" value="Unassembled WGS sequence"/>
</dbReference>